<reference evidence="14" key="1">
    <citation type="submission" date="2021-06" db="EMBL/GenBank/DDBJ databases">
        <authorList>
            <person name="Kallberg Y."/>
            <person name="Tangrot J."/>
            <person name="Rosling A."/>
        </authorList>
    </citation>
    <scope>NUCLEOTIDE SEQUENCE</scope>
    <source>
        <strain evidence="14">FL130A</strain>
    </source>
</reference>
<dbReference type="Pfam" id="PF00097">
    <property type="entry name" value="zf-C3HC4"/>
    <property type="match status" value="1"/>
</dbReference>
<dbReference type="SUPFAM" id="SSF52540">
    <property type="entry name" value="P-loop containing nucleoside triphosphate hydrolases"/>
    <property type="match status" value="2"/>
</dbReference>
<feature type="region of interest" description="Disordered" evidence="10">
    <location>
        <begin position="1"/>
        <end position="105"/>
    </location>
</feature>
<dbReference type="AlphaFoldDB" id="A0A9N9HH35"/>
<dbReference type="Gene3D" id="3.40.50.10810">
    <property type="entry name" value="Tandem AAA-ATPase domain"/>
    <property type="match status" value="1"/>
</dbReference>
<comment type="caution">
    <text evidence="14">The sequence shown here is derived from an EMBL/GenBank/DDBJ whole genome shotgun (WGS) entry which is preliminary data.</text>
</comment>
<keyword evidence="6" id="KW-0347">Helicase</keyword>
<evidence type="ECO:0000256" key="4">
    <source>
        <dbReference type="ARBA" id="ARBA00022771"/>
    </source>
</evidence>
<dbReference type="GO" id="GO:0016787">
    <property type="term" value="F:hydrolase activity"/>
    <property type="evidence" value="ECO:0007669"/>
    <property type="project" value="UniProtKB-KW"/>
</dbReference>
<dbReference type="GO" id="GO:0000724">
    <property type="term" value="P:double-strand break repair via homologous recombination"/>
    <property type="evidence" value="ECO:0007669"/>
    <property type="project" value="TreeGrafter"/>
</dbReference>
<feature type="domain" description="Helicase C-terminal" evidence="13">
    <location>
        <begin position="718"/>
        <end position="879"/>
    </location>
</feature>
<dbReference type="GO" id="GO:0005634">
    <property type="term" value="C:nucleus"/>
    <property type="evidence" value="ECO:0007669"/>
    <property type="project" value="TreeGrafter"/>
</dbReference>
<dbReference type="InterPro" id="IPR001650">
    <property type="entry name" value="Helicase_C-like"/>
</dbReference>
<dbReference type="SUPFAM" id="SSF57850">
    <property type="entry name" value="RING/U-box"/>
    <property type="match status" value="1"/>
</dbReference>
<evidence type="ECO:0000256" key="9">
    <source>
        <dbReference type="PROSITE-ProRule" id="PRU00175"/>
    </source>
</evidence>
<dbReference type="GO" id="GO:0008270">
    <property type="term" value="F:zinc ion binding"/>
    <property type="evidence" value="ECO:0007669"/>
    <property type="project" value="UniProtKB-KW"/>
</dbReference>
<dbReference type="PANTHER" id="PTHR45626">
    <property type="entry name" value="TRANSCRIPTION TERMINATION FACTOR 2-RELATED"/>
    <property type="match status" value="1"/>
</dbReference>
<dbReference type="GO" id="GO:0005737">
    <property type="term" value="C:cytoplasm"/>
    <property type="evidence" value="ECO:0007669"/>
    <property type="project" value="TreeGrafter"/>
</dbReference>
<dbReference type="PROSITE" id="PS00518">
    <property type="entry name" value="ZF_RING_1"/>
    <property type="match status" value="1"/>
</dbReference>
<feature type="domain" description="RING-type" evidence="11">
    <location>
        <begin position="601"/>
        <end position="642"/>
    </location>
</feature>
<gene>
    <name evidence="14" type="ORF">ALEPTO_LOCUS11014</name>
</gene>
<dbReference type="InterPro" id="IPR018957">
    <property type="entry name" value="Znf_C3HC4_RING-type"/>
</dbReference>
<dbReference type="CDD" id="cd18008">
    <property type="entry name" value="DEXDc_SHPRH-like"/>
    <property type="match status" value="1"/>
</dbReference>
<dbReference type="Gene3D" id="3.30.40.10">
    <property type="entry name" value="Zinc/RING finger domain, C3HC4 (zinc finger)"/>
    <property type="match status" value="1"/>
</dbReference>
<keyword evidence="5" id="KW-0378">Hydrolase</keyword>
<name>A0A9N9HH35_9GLOM</name>
<organism evidence="14 15">
    <name type="scientific">Ambispora leptoticha</name>
    <dbReference type="NCBI Taxonomy" id="144679"/>
    <lineage>
        <taxon>Eukaryota</taxon>
        <taxon>Fungi</taxon>
        <taxon>Fungi incertae sedis</taxon>
        <taxon>Mucoromycota</taxon>
        <taxon>Glomeromycotina</taxon>
        <taxon>Glomeromycetes</taxon>
        <taxon>Archaeosporales</taxon>
        <taxon>Ambisporaceae</taxon>
        <taxon>Ambispora</taxon>
    </lineage>
</organism>
<dbReference type="InterPro" id="IPR050628">
    <property type="entry name" value="SNF2_RAD54_helicase_TF"/>
</dbReference>
<dbReference type="EMBL" id="CAJVPS010015244">
    <property type="protein sequence ID" value="CAG8686168.1"/>
    <property type="molecule type" value="Genomic_DNA"/>
</dbReference>
<evidence type="ECO:0000256" key="2">
    <source>
        <dbReference type="ARBA" id="ARBA00022723"/>
    </source>
</evidence>
<dbReference type="Proteomes" id="UP000789508">
    <property type="component" value="Unassembled WGS sequence"/>
</dbReference>
<dbReference type="SMART" id="SM00184">
    <property type="entry name" value="RING"/>
    <property type="match status" value="1"/>
</dbReference>
<feature type="compositionally biased region" description="Acidic residues" evidence="10">
    <location>
        <begin position="665"/>
        <end position="674"/>
    </location>
</feature>
<dbReference type="InterPro" id="IPR017907">
    <property type="entry name" value="Znf_RING_CS"/>
</dbReference>
<keyword evidence="4 9" id="KW-0863">Zinc-finger</keyword>
<evidence type="ECO:0000259" key="13">
    <source>
        <dbReference type="PROSITE" id="PS51194"/>
    </source>
</evidence>
<feature type="compositionally biased region" description="Basic and acidic residues" evidence="10">
    <location>
        <begin position="68"/>
        <end position="80"/>
    </location>
</feature>
<evidence type="ECO:0000256" key="1">
    <source>
        <dbReference type="ARBA" id="ARBA00007025"/>
    </source>
</evidence>
<feature type="non-terminal residue" evidence="14">
    <location>
        <position position="889"/>
    </location>
</feature>
<dbReference type="InterPro" id="IPR000330">
    <property type="entry name" value="SNF2_N"/>
</dbReference>
<keyword evidence="15" id="KW-1185">Reference proteome</keyword>
<dbReference type="GO" id="GO:0008094">
    <property type="term" value="F:ATP-dependent activity, acting on DNA"/>
    <property type="evidence" value="ECO:0007669"/>
    <property type="project" value="TreeGrafter"/>
</dbReference>
<dbReference type="InterPro" id="IPR014001">
    <property type="entry name" value="Helicase_ATP-bd"/>
</dbReference>
<dbReference type="SMART" id="SM00490">
    <property type="entry name" value="HELICc"/>
    <property type="match status" value="1"/>
</dbReference>
<feature type="domain" description="Helicase ATP-binding" evidence="12">
    <location>
        <begin position="271"/>
        <end position="435"/>
    </location>
</feature>
<dbReference type="CDD" id="cd18793">
    <property type="entry name" value="SF2_C_SNF"/>
    <property type="match status" value="1"/>
</dbReference>
<evidence type="ECO:0000256" key="10">
    <source>
        <dbReference type="SAM" id="MobiDB-lite"/>
    </source>
</evidence>
<dbReference type="InterPro" id="IPR049730">
    <property type="entry name" value="SNF2/RAD54-like_C"/>
</dbReference>
<dbReference type="InterPro" id="IPR001841">
    <property type="entry name" value="Znf_RING"/>
</dbReference>
<accession>A0A9N9HH35</accession>
<dbReference type="PROSITE" id="PS51192">
    <property type="entry name" value="HELICASE_ATP_BIND_1"/>
    <property type="match status" value="1"/>
</dbReference>
<evidence type="ECO:0000259" key="11">
    <source>
        <dbReference type="PROSITE" id="PS50089"/>
    </source>
</evidence>
<dbReference type="InterPro" id="IPR038718">
    <property type="entry name" value="SNF2-like_sf"/>
</dbReference>
<dbReference type="SMART" id="SM00487">
    <property type="entry name" value="DEXDc"/>
    <property type="match status" value="1"/>
</dbReference>
<dbReference type="PROSITE" id="PS50089">
    <property type="entry name" value="ZF_RING_2"/>
    <property type="match status" value="1"/>
</dbReference>
<protein>
    <submittedName>
        <fullName evidence="14">4380_t:CDS:1</fullName>
    </submittedName>
</protein>
<dbReference type="PANTHER" id="PTHR45626:SF16">
    <property type="entry name" value="ATP-DEPENDENT HELICASE ULS1"/>
    <property type="match status" value="1"/>
</dbReference>
<dbReference type="Pfam" id="PF00176">
    <property type="entry name" value="SNF2-rel_dom"/>
    <property type="match status" value="1"/>
</dbReference>
<feature type="region of interest" description="Disordered" evidence="10">
    <location>
        <begin position="665"/>
        <end position="691"/>
    </location>
</feature>
<evidence type="ECO:0000256" key="3">
    <source>
        <dbReference type="ARBA" id="ARBA00022741"/>
    </source>
</evidence>
<keyword evidence="2" id="KW-0479">Metal-binding</keyword>
<dbReference type="Pfam" id="PF00271">
    <property type="entry name" value="Helicase_C"/>
    <property type="match status" value="1"/>
</dbReference>
<dbReference type="Gene3D" id="3.40.50.300">
    <property type="entry name" value="P-loop containing nucleotide triphosphate hydrolases"/>
    <property type="match status" value="2"/>
</dbReference>
<keyword evidence="7" id="KW-0862">Zinc</keyword>
<dbReference type="InterPro" id="IPR013083">
    <property type="entry name" value="Znf_RING/FYVE/PHD"/>
</dbReference>
<evidence type="ECO:0000256" key="5">
    <source>
        <dbReference type="ARBA" id="ARBA00022801"/>
    </source>
</evidence>
<keyword evidence="8" id="KW-0067">ATP-binding</keyword>
<keyword evidence="3" id="KW-0547">Nucleotide-binding</keyword>
<evidence type="ECO:0000259" key="12">
    <source>
        <dbReference type="PROSITE" id="PS51192"/>
    </source>
</evidence>
<proteinExistence type="inferred from homology"/>
<sequence>KKRANSSKRTHQKEMENIKSNTENEASNKRAYQPSPTRNKDGVVNDDNVLEKNASNLEDENAGASPGEEDKKENASHSEDGNIDASSGEAEENKEETKNVISNQEITAIETQIEISSTSDTLDLTQSVAPEFTLPSSKISDESDTVIGSETSFLEAGPSNESIGLSRESSFIRAADALTLNDDSELDDDDDDSDSSAKKFYDNRLQLLKAQYRRTTSATSSRKNQEARLLALLEEINKAETLDPQDRVGTPENLIPTLMEHQVIGLTWLIKKEESTNHGGILADEMGLGKTIQSMALILARPSQSNTRKPTLVVTPVSLMHQWAQEFETKTRGLSVFVHHGKNRLSGNRQSQKYDVVITSYPTVAAEFESRSAPLIKTKWHRVILDEAQSIKNQKTKAAKACCSIDSLYRWCLSGTPIQNNIEELYSLIKFLRIEPYCDWKEFRQDFVKPFSTRNSYANELMTKRLHVVLKSILLRRSKNTKINGKPIIVLPPRDVLIANTEFTPDEREFYMALETKSRLTFSRYLKEGSVMRNYSNILLLLLRLRQACCHPYLIKDRHETEEGGDENSLQQQFSLEEVVTKLSEEIAIRLKEQNLDQKECPICYDSAVDLSIIVGCGHSYCHECLDSLVINQSVKTCPECRSKFTMNDTVPYSFLKKKWTADNEDEDENDDEYKEPKSKKKGKGKAKAEDTNDIEDEYTYELPSMIPEIENWVPSAKIERTISLIKEFKSKAPNDKIIIFSQFTTFLDLVAFQLHENGFKFVRYDGKLDTNQRNEAIKAFEQQNDLNILLVSLKCGGVGLNLTVANRVIMLDPWWNPAMENQAIDRVHRIGQTKPIEVHRIIIPDTIEQKILDLQEKKQQLASKALGEGGNAQLGRLGLQELLYLFRD</sequence>
<evidence type="ECO:0000313" key="14">
    <source>
        <dbReference type="EMBL" id="CAG8686168.1"/>
    </source>
</evidence>
<evidence type="ECO:0000313" key="15">
    <source>
        <dbReference type="Proteomes" id="UP000789508"/>
    </source>
</evidence>
<dbReference type="GO" id="GO:0005524">
    <property type="term" value="F:ATP binding"/>
    <property type="evidence" value="ECO:0007669"/>
    <property type="project" value="UniProtKB-KW"/>
</dbReference>
<dbReference type="CDD" id="cd16564">
    <property type="entry name" value="RING-HC_RNF222"/>
    <property type="match status" value="1"/>
</dbReference>
<comment type="similarity">
    <text evidence="1">Belongs to the SNF2/RAD54 helicase family.</text>
</comment>
<feature type="compositionally biased region" description="Basic residues" evidence="10">
    <location>
        <begin position="1"/>
        <end position="11"/>
    </location>
</feature>
<dbReference type="GO" id="GO:0004386">
    <property type="term" value="F:helicase activity"/>
    <property type="evidence" value="ECO:0007669"/>
    <property type="project" value="UniProtKB-KW"/>
</dbReference>
<evidence type="ECO:0000256" key="6">
    <source>
        <dbReference type="ARBA" id="ARBA00022806"/>
    </source>
</evidence>
<evidence type="ECO:0000256" key="7">
    <source>
        <dbReference type="ARBA" id="ARBA00022833"/>
    </source>
</evidence>
<dbReference type="OrthoDB" id="448448at2759"/>
<dbReference type="InterPro" id="IPR027417">
    <property type="entry name" value="P-loop_NTPase"/>
</dbReference>
<dbReference type="PROSITE" id="PS51194">
    <property type="entry name" value="HELICASE_CTER"/>
    <property type="match status" value="1"/>
</dbReference>
<evidence type="ECO:0000256" key="8">
    <source>
        <dbReference type="ARBA" id="ARBA00022840"/>
    </source>
</evidence>